<dbReference type="Proteomes" id="UP000243338">
    <property type="component" value="Unassembled WGS sequence"/>
</dbReference>
<sequence>MEDIHGHVYECQVRGSADKSVIWGSPGGGMVVRMESLRSNY</sequence>
<evidence type="ECO:0000313" key="2">
    <source>
        <dbReference type="Proteomes" id="UP000243338"/>
    </source>
</evidence>
<proteinExistence type="predicted"/>
<organism evidence="1 2">
    <name type="scientific">Methanococcoides vulcani</name>
    <dbReference type="NCBI Taxonomy" id="1353158"/>
    <lineage>
        <taxon>Archaea</taxon>
        <taxon>Methanobacteriati</taxon>
        <taxon>Methanobacteriota</taxon>
        <taxon>Stenosarchaea group</taxon>
        <taxon>Methanomicrobia</taxon>
        <taxon>Methanosarcinales</taxon>
        <taxon>Methanosarcinaceae</taxon>
        <taxon>Methanococcoides</taxon>
    </lineage>
</organism>
<dbReference type="AlphaFoldDB" id="A0A1H9YMW9"/>
<keyword evidence="2" id="KW-1185">Reference proteome</keyword>
<evidence type="ECO:0000313" key="1">
    <source>
        <dbReference type="EMBL" id="SES70433.1"/>
    </source>
</evidence>
<gene>
    <name evidence="1" type="ORF">SAMN04488587_0692</name>
</gene>
<name>A0A1H9YMW9_9EURY</name>
<accession>A0A1H9YMW9</accession>
<reference evidence="2" key="1">
    <citation type="submission" date="2016-10" db="EMBL/GenBank/DDBJ databases">
        <authorList>
            <person name="Varghese N."/>
            <person name="Submissions S."/>
        </authorList>
    </citation>
    <scope>NUCLEOTIDE SEQUENCE [LARGE SCALE GENOMIC DNA]</scope>
    <source>
        <strain evidence="2">SLH 33</strain>
    </source>
</reference>
<protein>
    <submittedName>
        <fullName evidence="1">Uncharacterized protein</fullName>
    </submittedName>
</protein>
<dbReference type="EMBL" id="FOHQ01000001">
    <property type="protein sequence ID" value="SES70433.1"/>
    <property type="molecule type" value="Genomic_DNA"/>
</dbReference>